<dbReference type="EMBL" id="VSSQ01067977">
    <property type="protein sequence ID" value="MPN20269.1"/>
    <property type="molecule type" value="Genomic_DNA"/>
</dbReference>
<accession>A0A645G373</accession>
<reference evidence="1" key="1">
    <citation type="submission" date="2019-08" db="EMBL/GenBank/DDBJ databases">
        <authorList>
            <person name="Kucharzyk K."/>
            <person name="Murdoch R.W."/>
            <person name="Higgins S."/>
            <person name="Loffler F."/>
        </authorList>
    </citation>
    <scope>NUCLEOTIDE SEQUENCE</scope>
</reference>
<keyword evidence="1" id="KW-0456">Lyase</keyword>
<proteinExistence type="predicted"/>
<protein>
    <submittedName>
        <fullName evidence="1">4-hydroxy-tetrahydrodipicolinate synthase</fullName>
        <ecNumber evidence="1">4.3.3.7</ecNumber>
    </submittedName>
</protein>
<dbReference type="InterPro" id="IPR002220">
    <property type="entry name" value="DapA-like"/>
</dbReference>
<dbReference type="GO" id="GO:0008840">
    <property type="term" value="F:4-hydroxy-tetrahydrodipicolinate synthase activity"/>
    <property type="evidence" value="ECO:0007669"/>
    <property type="project" value="UniProtKB-EC"/>
</dbReference>
<dbReference type="SUPFAM" id="SSF51569">
    <property type="entry name" value="Aldolase"/>
    <property type="match status" value="1"/>
</dbReference>
<dbReference type="EC" id="4.3.3.7" evidence="1"/>
<dbReference type="InterPro" id="IPR013785">
    <property type="entry name" value="Aldolase_TIM"/>
</dbReference>
<sequence>MQKMIGAFETGNLTEAQTIHQELLPFFKVMFITTNPIPVKTAVNLIGQNAGPLRLPLVAPTDSELAKIKQMMHEVGSL</sequence>
<dbReference type="Pfam" id="PF00701">
    <property type="entry name" value="DHDPS"/>
    <property type="match status" value="1"/>
</dbReference>
<name>A0A645G373_9ZZZZ</name>
<dbReference type="AlphaFoldDB" id="A0A645G373"/>
<gene>
    <name evidence="1" type="primary">dapA_67</name>
    <name evidence="1" type="ORF">SDC9_167647</name>
</gene>
<comment type="caution">
    <text evidence="1">The sequence shown here is derived from an EMBL/GenBank/DDBJ whole genome shotgun (WGS) entry which is preliminary data.</text>
</comment>
<evidence type="ECO:0000313" key="1">
    <source>
        <dbReference type="EMBL" id="MPN20269.1"/>
    </source>
</evidence>
<organism evidence="1">
    <name type="scientific">bioreactor metagenome</name>
    <dbReference type="NCBI Taxonomy" id="1076179"/>
    <lineage>
        <taxon>unclassified sequences</taxon>
        <taxon>metagenomes</taxon>
        <taxon>ecological metagenomes</taxon>
    </lineage>
</organism>
<dbReference type="Gene3D" id="3.20.20.70">
    <property type="entry name" value="Aldolase class I"/>
    <property type="match status" value="1"/>
</dbReference>